<dbReference type="PANTHER" id="PTHR38095">
    <property type="entry name" value="ANAEROBIC DIMETHYL SULFOXIDE REDUCTASE CHAIN YNFH"/>
    <property type="match status" value="1"/>
</dbReference>
<proteinExistence type="predicted"/>
<feature type="transmembrane region" description="Helical" evidence="1">
    <location>
        <begin position="262"/>
        <end position="282"/>
    </location>
</feature>
<dbReference type="GO" id="GO:0016491">
    <property type="term" value="F:oxidoreductase activity"/>
    <property type="evidence" value="ECO:0007669"/>
    <property type="project" value="UniProtKB-KW"/>
</dbReference>
<feature type="transmembrane region" description="Helical" evidence="1">
    <location>
        <begin position="221"/>
        <end position="242"/>
    </location>
</feature>
<dbReference type="EC" id="1.8.5.3" evidence="2"/>
<feature type="transmembrane region" description="Helical" evidence="1">
    <location>
        <begin position="118"/>
        <end position="142"/>
    </location>
</feature>
<dbReference type="Proteomes" id="UP001072034">
    <property type="component" value="Unassembled WGS sequence"/>
</dbReference>
<protein>
    <submittedName>
        <fullName evidence="2">Dimethyl sulfoxide reductase anchor subunit</fullName>
        <ecNumber evidence="2">1.8.5.3</ecNumber>
    </submittedName>
</protein>
<dbReference type="PANTHER" id="PTHR38095:SF2">
    <property type="entry name" value="ANAEROBIC DIMETHYL SULFOXIDE REDUCTASE CHAIN C"/>
    <property type="match status" value="1"/>
</dbReference>
<evidence type="ECO:0000313" key="3">
    <source>
        <dbReference type="Proteomes" id="UP001072034"/>
    </source>
</evidence>
<keyword evidence="1" id="KW-0812">Transmembrane</keyword>
<feature type="transmembrane region" description="Helical" evidence="1">
    <location>
        <begin position="90"/>
        <end position="111"/>
    </location>
</feature>
<dbReference type="Pfam" id="PF04976">
    <property type="entry name" value="DmsC"/>
    <property type="match status" value="1"/>
</dbReference>
<comment type="caution">
    <text evidence="2">The sequence shown here is derived from an EMBL/GenBank/DDBJ whole genome shotgun (WGS) entry which is preliminary data.</text>
</comment>
<keyword evidence="1" id="KW-0472">Membrane</keyword>
<feature type="transmembrane region" description="Helical" evidence="1">
    <location>
        <begin position="154"/>
        <end position="180"/>
    </location>
</feature>
<dbReference type="EMBL" id="JAPTMY010000026">
    <property type="protein sequence ID" value="MCZ0858644.1"/>
    <property type="molecule type" value="Genomic_DNA"/>
</dbReference>
<dbReference type="RefSeq" id="WP_268918003.1">
    <property type="nucleotide sequence ID" value="NZ_JAPTMY010000026.1"/>
</dbReference>
<sequence length="333" mass="35397">MRTEELPMILFTVIAQMSVGAFWVLGAVHLFAHLRGTRPQTVDRVSTAAMFAVGPLLVLGFVAAFFHLGDPFHALNTLRHLGSSWLSRELAGGTAFGTLGMVLAACEWFGLLSRRLRAVLAALTAAAGLALVVSMCGVYQSVRTIPAWHTPATSVFFVASTLLTGSLAVGVALLATWTLMARRRLPGGERLAPLWARLHLDASEPLTAEVTALTTRVLRGITLLAALSGIVIMVAYPLHLLTLSNGSPAARVVAEHYLGPVLTARLILLAAVVVAAGIFAHVRARTSERPSPALSWMLTGTLLAAVVSEMLGRALHYEGLVRDGLNTVQYTLG</sequence>
<accession>A0ABT4IA71</accession>
<keyword evidence="3" id="KW-1185">Reference proteome</keyword>
<name>A0ABT4IA71_9ACTO</name>
<keyword evidence="2" id="KW-0560">Oxidoreductase</keyword>
<dbReference type="InterPro" id="IPR007059">
    <property type="entry name" value="DmsC"/>
</dbReference>
<organism evidence="2 3">
    <name type="scientific">Actinomyces israelii</name>
    <dbReference type="NCBI Taxonomy" id="1659"/>
    <lineage>
        <taxon>Bacteria</taxon>
        <taxon>Bacillati</taxon>
        <taxon>Actinomycetota</taxon>
        <taxon>Actinomycetes</taxon>
        <taxon>Actinomycetales</taxon>
        <taxon>Actinomycetaceae</taxon>
        <taxon>Actinomyces</taxon>
    </lineage>
</organism>
<evidence type="ECO:0000313" key="2">
    <source>
        <dbReference type="EMBL" id="MCZ0858644.1"/>
    </source>
</evidence>
<keyword evidence="1" id="KW-1133">Transmembrane helix</keyword>
<evidence type="ECO:0000256" key="1">
    <source>
        <dbReference type="SAM" id="Phobius"/>
    </source>
</evidence>
<reference evidence="2" key="1">
    <citation type="submission" date="2022-10" db="EMBL/GenBank/DDBJ databases">
        <title>Genome sequence of Actinomyces israelii ATCC 10048.</title>
        <authorList>
            <person name="Watt R.M."/>
            <person name="Tong W.M."/>
        </authorList>
    </citation>
    <scope>NUCLEOTIDE SEQUENCE</scope>
    <source>
        <strain evidence="2">ATCC 10048</strain>
    </source>
</reference>
<gene>
    <name evidence="2" type="ORF">OHJ16_11380</name>
</gene>
<feature type="transmembrane region" description="Helical" evidence="1">
    <location>
        <begin position="294"/>
        <end position="315"/>
    </location>
</feature>
<feature type="transmembrane region" description="Helical" evidence="1">
    <location>
        <begin position="44"/>
        <end position="68"/>
    </location>
</feature>
<feature type="transmembrane region" description="Helical" evidence="1">
    <location>
        <begin position="6"/>
        <end position="32"/>
    </location>
</feature>